<feature type="domain" description="ABC transmembrane type-1" evidence="13">
    <location>
        <begin position="567"/>
        <end position="841"/>
    </location>
</feature>
<keyword evidence="7" id="KW-0547">Nucleotide-binding</keyword>
<feature type="transmembrane region" description="Helical" evidence="11">
    <location>
        <begin position="710"/>
        <end position="729"/>
    </location>
</feature>
<dbReference type="PROSITE" id="PS50929">
    <property type="entry name" value="ABC_TM1F"/>
    <property type="match status" value="2"/>
</dbReference>
<dbReference type="FunFam" id="1.20.1560.10:FF:000010">
    <property type="entry name" value="Multidrug resistance-associated ABC transporter"/>
    <property type="match status" value="1"/>
</dbReference>
<dbReference type="PROSITE" id="PS00211">
    <property type="entry name" value="ABC_TRANSPORTER_1"/>
    <property type="match status" value="1"/>
</dbReference>
<feature type="transmembrane region" description="Helical" evidence="11">
    <location>
        <begin position="557"/>
        <end position="575"/>
    </location>
</feature>
<dbReference type="GO" id="GO:0000323">
    <property type="term" value="C:lytic vacuole"/>
    <property type="evidence" value="ECO:0007669"/>
    <property type="project" value="UniProtKB-ARBA"/>
</dbReference>
<keyword evidence="8" id="KW-0067">ATP-binding</keyword>
<dbReference type="GO" id="GO:0016887">
    <property type="term" value="F:ATP hydrolysis activity"/>
    <property type="evidence" value="ECO:0007669"/>
    <property type="project" value="InterPro"/>
</dbReference>
<dbReference type="InterPro" id="IPR003593">
    <property type="entry name" value="AAA+_ATPase"/>
</dbReference>
<keyword evidence="9 11" id="KW-1133">Transmembrane helix</keyword>
<proteinExistence type="inferred from homology"/>
<organism evidence="14 15">
    <name type="scientific">Canis lupus familiaris</name>
    <name type="common">Dog</name>
    <name type="synonym">Canis familiaris</name>
    <dbReference type="NCBI Taxonomy" id="9615"/>
    <lineage>
        <taxon>Eukaryota</taxon>
        <taxon>Metazoa</taxon>
        <taxon>Chordata</taxon>
        <taxon>Craniata</taxon>
        <taxon>Vertebrata</taxon>
        <taxon>Euteleostomi</taxon>
        <taxon>Mammalia</taxon>
        <taxon>Eutheria</taxon>
        <taxon>Laurasiatheria</taxon>
        <taxon>Carnivora</taxon>
        <taxon>Caniformia</taxon>
        <taxon>Canidae</taxon>
        <taxon>Canis</taxon>
    </lineage>
</organism>
<evidence type="ECO:0000256" key="4">
    <source>
        <dbReference type="ARBA" id="ARBA00022554"/>
    </source>
</evidence>
<dbReference type="Proteomes" id="UP000694542">
    <property type="component" value="Chromosome 31"/>
</dbReference>
<feature type="transmembrane region" description="Helical" evidence="11">
    <location>
        <begin position="20"/>
        <end position="38"/>
    </location>
</feature>
<dbReference type="GO" id="GO:0140359">
    <property type="term" value="F:ABC-type transporter activity"/>
    <property type="evidence" value="ECO:0007669"/>
    <property type="project" value="InterPro"/>
</dbReference>
<feature type="transmembrane region" description="Helical" evidence="11">
    <location>
        <begin position="122"/>
        <end position="142"/>
    </location>
</feature>
<reference evidence="14" key="2">
    <citation type="submission" date="2025-08" db="UniProtKB">
        <authorList>
            <consortium name="Ensembl"/>
        </authorList>
    </citation>
    <scope>IDENTIFICATION</scope>
</reference>
<dbReference type="GO" id="GO:0005524">
    <property type="term" value="F:ATP binding"/>
    <property type="evidence" value="ECO:0007669"/>
    <property type="project" value="UniProtKB-KW"/>
</dbReference>
<evidence type="ECO:0000256" key="8">
    <source>
        <dbReference type="ARBA" id="ARBA00022840"/>
    </source>
</evidence>
<dbReference type="FunFam" id="3.40.50.300:FF:000997">
    <property type="entry name" value="Multidrug resistance-associated protein 1"/>
    <property type="match status" value="1"/>
</dbReference>
<evidence type="ECO:0000256" key="7">
    <source>
        <dbReference type="ARBA" id="ARBA00022741"/>
    </source>
</evidence>
<keyword evidence="10 11" id="KW-0472">Membrane</keyword>
<reference evidence="14" key="1">
    <citation type="submission" date="2018-10" db="EMBL/GenBank/DDBJ databases">
        <title>De novo assembly of a Great Dane genome.</title>
        <authorList>
            <person name="Kidd J.M."/>
            <person name="Pendleton A.L."/>
            <person name="Shen F."/>
            <person name="Emery S."/>
        </authorList>
    </citation>
    <scope>NUCLEOTIDE SEQUENCE [LARGE SCALE GENOMIC DNA]</scope>
    <source>
        <strain evidence="14">Great Dane</strain>
    </source>
</reference>
<evidence type="ECO:0000256" key="3">
    <source>
        <dbReference type="ARBA" id="ARBA00022448"/>
    </source>
</evidence>
<accession>A0A8C0TUG6</accession>
<dbReference type="GO" id="GO:0005774">
    <property type="term" value="C:vacuolar membrane"/>
    <property type="evidence" value="ECO:0007669"/>
    <property type="project" value="UniProtKB-SubCell"/>
</dbReference>
<feature type="transmembrane region" description="Helical" evidence="11">
    <location>
        <begin position="613"/>
        <end position="632"/>
    </location>
</feature>
<dbReference type="InterPro" id="IPR011527">
    <property type="entry name" value="ABC1_TM_dom"/>
</dbReference>
<dbReference type="Gene3D" id="1.20.1560.10">
    <property type="entry name" value="ABC transporter type 1, transmembrane domain"/>
    <property type="match status" value="2"/>
</dbReference>
<dbReference type="PROSITE" id="PS50893">
    <property type="entry name" value="ABC_TRANSPORTER_2"/>
    <property type="match status" value="2"/>
</dbReference>
<keyword evidence="3" id="KW-0813">Transport</keyword>
<feature type="transmembrane region" description="Helical" evidence="11">
    <location>
        <begin position="194"/>
        <end position="223"/>
    </location>
</feature>
<dbReference type="SMART" id="SM00382">
    <property type="entry name" value="AAA"/>
    <property type="match status" value="2"/>
</dbReference>
<dbReference type="SUPFAM" id="SSF52540">
    <property type="entry name" value="P-loop containing nucleoside triphosphate hydrolases"/>
    <property type="match status" value="2"/>
</dbReference>
<evidence type="ECO:0000256" key="6">
    <source>
        <dbReference type="ARBA" id="ARBA00022737"/>
    </source>
</evidence>
<dbReference type="Gene3D" id="3.40.50.300">
    <property type="entry name" value="P-loop containing nucleotide triphosphate hydrolases"/>
    <property type="match status" value="2"/>
</dbReference>
<dbReference type="FunFam" id="3.40.50.300:FF:000074">
    <property type="entry name" value="Multidrug resistance-associated protein 5 isoform 1"/>
    <property type="match status" value="1"/>
</dbReference>
<evidence type="ECO:0000256" key="2">
    <source>
        <dbReference type="ARBA" id="ARBA00009726"/>
    </source>
</evidence>
<dbReference type="InterPro" id="IPR017871">
    <property type="entry name" value="ABC_transporter-like_CS"/>
</dbReference>
<dbReference type="AlphaFoldDB" id="A0A8C0TUG6"/>
<dbReference type="PANTHER" id="PTHR24223">
    <property type="entry name" value="ATP-BINDING CASSETTE SUB-FAMILY C"/>
    <property type="match status" value="1"/>
</dbReference>
<dbReference type="CDD" id="cd03244">
    <property type="entry name" value="ABCC_MRP_domain2"/>
    <property type="match status" value="1"/>
</dbReference>
<comment type="similarity">
    <text evidence="2">Belongs to the ABC transporter superfamily. ABCC family. Conjugate transporter (TC 3.A.1.208) subfamily.</text>
</comment>
<evidence type="ECO:0000256" key="9">
    <source>
        <dbReference type="ARBA" id="ARBA00022989"/>
    </source>
</evidence>
<evidence type="ECO:0000256" key="1">
    <source>
        <dbReference type="ARBA" id="ARBA00004128"/>
    </source>
</evidence>
<dbReference type="Pfam" id="PF00005">
    <property type="entry name" value="ABC_tran"/>
    <property type="match status" value="2"/>
</dbReference>
<feature type="transmembrane region" description="Helical" evidence="11">
    <location>
        <begin position="800"/>
        <end position="820"/>
    </location>
</feature>
<comment type="subcellular location">
    <subcellularLocation>
        <location evidence="1">Vacuole membrane</location>
        <topology evidence="1">Multi-pass membrane protein</topology>
    </subcellularLocation>
</comment>
<dbReference type="PANTHER" id="PTHR24223:SF166">
    <property type="entry name" value="MULTIDRUG RESISTANCE-ASSOCIATED PROTEIN 1-LIKE"/>
    <property type="match status" value="1"/>
</dbReference>
<evidence type="ECO:0000313" key="14">
    <source>
        <dbReference type="Ensembl" id="ENSCAFP00040042212.1"/>
    </source>
</evidence>
<dbReference type="InterPro" id="IPR003439">
    <property type="entry name" value="ABC_transporter-like_ATP-bd"/>
</dbReference>
<evidence type="ECO:0000259" key="12">
    <source>
        <dbReference type="PROSITE" id="PS50893"/>
    </source>
</evidence>
<evidence type="ECO:0008006" key="16">
    <source>
        <dbReference type="Google" id="ProtNLM"/>
    </source>
</evidence>
<dbReference type="CDD" id="cd18603">
    <property type="entry name" value="ABC_6TM_MRP1_2_3_6_D2_like"/>
    <property type="match status" value="1"/>
</dbReference>
<name>A0A8C0TUG6_CANLF</name>
<keyword evidence="4" id="KW-0926">Vacuole</keyword>
<evidence type="ECO:0000259" key="13">
    <source>
        <dbReference type="PROSITE" id="PS50929"/>
    </source>
</evidence>
<dbReference type="SUPFAM" id="SSF90123">
    <property type="entry name" value="ABC transporter transmembrane region"/>
    <property type="match status" value="2"/>
</dbReference>
<dbReference type="CDD" id="cd03250">
    <property type="entry name" value="ABCC_MRP_domain1"/>
    <property type="match status" value="1"/>
</dbReference>
<dbReference type="Ensembl" id="ENSCAFT00040048330.1">
    <property type="protein sequence ID" value="ENSCAFP00040042212.1"/>
    <property type="gene ID" value="ENSCAFG00040024357.1"/>
</dbReference>
<feature type="domain" description="ABC transporter" evidence="12">
    <location>
        <begin position="281"/>
        <end position="493"/>
    </location>
</feature>
<feature type="domain" description="ABC transmembrane type-1" evidence="13">
    <location>
        <begin position="1"/>
        <end position="260"/>
    </location>
</feature>
<dbReference type="InterPro" id="IPR050173">
    <property type="entry name" value="ABC_transporter_C-like"/>
</dbReference>
<evidence type="ECO:0000313" key="15">
    <source>
        <dbReference type="Proteomes" id="UP000694542"/>
    </source>
</evidence>
<dbReference type="Pfam" id="PF00664">
    <property type="entry name" value="ABC_membrane"/>
    <property type="match status" value="2"/>
</dbReference>
<protein>
    <recommendedName>
        <fullName evidence="16">Multidrug resistance-associated protein 1-like</fullName>
    </recommendedName>
</protein>
<evidence type="ECO:0000256" key="11">
    <source>
        <dbReference type="SAM" id="Phobius"/>
    </source>
</evidence>
<sequence>MTFRQMIIFCEHRADFGWSGYGYALALFVVVFLQTLILQQYQRFNMLTSAKIKTAIMGLIYKKALFLSNVSRKRFSTGEVINLMSADAQQLMDLTANLNLLWSAPFQILMAISLLWQELGPAVLAGVAVLVFVIPVNALVATRVKKLKNKDKQIKLLNEILHGIKILKLYAWEPSYKKKIIEIREQELEVQKSAGYLAVFSMLTLTCIPFLVSLATFGIYFLLDEGNILTATKVFTSMSLFNILRLPLFDLPVVISAVVQVHPKYVEDNRMMLSTLIYLGINIKNVTRTSYIISFLFLSYSLNIKIPEGALVAVVGQVGSGKSSVLSAILGEMEKLTGVVQRKNCILQENILFGSIMQKQFYERVLEACALLPDLEQLPNGDQTEIGERGVNISGGQKHRVSLARAVYSGADIYLLDDPLSAVDVQIGKQLFEKVIGSSGILKHKTRILVTHNLTLLPQMDLIVVMESGRIAQMGTYQDLLSKTRNLKNLLQAFNEQEKVVEAPTEARILKLTSPMMSTLGRLPQFQYAVFLSTQPASGLLFNSCFKNVKFAIILKYLQAFGWLWVWLSVVTYVGQNLVGIGQNLWLTAWAKEAKHMNEFTEWKQIRNNKLNIYGLLGLIQGLFVCSGAYILTRGSLAASRTLHAQLLDNVLHLPLRFFETNPIGQIINRFTKDMFIIDIRFHYYLRTWVNCTLDVIGTVLVIGGALPPFILGVIPLVFLYFTIQRYYVASSRQIRRLAGASRSPIISHFSETLSGVSTIRAFGHEQRFIQQNKEVVNENLVCFYNNVISNRWLSVRLEFLGNLMVFFAALLAVLAGNSIDSAIVGLSISYALNITQSLNFWVRKACEIETNAVSIERVCEYENMNKEAPWIMSKRPPSQWPDKGIVEFINYQARYRDDLGLALQDITFQTHGEEKIGIVGRTGAGKSTLSNCLFRIVERSGGKIIIDGIDISTIGLHDLRGKLNIIPQDPVLFSGTLQMNLDPLDKYSDSELWEVLELCHLKEFVQSLPEKLLHEISEGGENLSVGQRQLVCLARALLRKTKILILDEATASIDFKTDNLVQTTIRKEFSDCTILTIAHRLHSIIDSDRVLVLDSGRITEFETPQNLICRKGLFFEMLTEAGITQDSVTK</sequence>
<evidence type="ECO:0000256" key="5">
    <source>
        <dbReference type="ARBA" id="ARBA00022692"/>
    </source>
</evidence>
<dbReference type="FunFam" id="1.20.1560.10:FF:000020">
    <property type="entry name" value="ABC metal ion transporter"/>
    <property type="match status" value="1"/>
</dbReference>
<dbReference type="InterPro" id="IPR036640">
    <property type="entry name" value="ABC1_TM_sf"/>
</dbReference>
<keyword evidence="6" id="KW-0677">Repeat</keyword>
<dbReference type="CDD" id="cd18595">
    <property type="entry name" value="ABC_6TM_MRP1_2_3_6_D1_like"/>
    <property type="match status" value="1"/>
</dbReference>
<keyword evidence="5 11" id="KW-0812">Transmembrane</keyword>
<dbReference type="InterPro" id="IPR027417">
    <property type="entry name" value="P-loop_NTPase"/>
</dbReference>
<feature type="domain" description="ABC transporter" evidence="12">
    <location>
        <begin position="887"/>
        <end position="1121"/>
    </location>
</feature>
<evidence type="ECO:0000256" key="10">
    <source>
        <dbReference type="ARBA" id="ARBA00023136"/>
    </source>
</evidence>